<reference evidence="3 4" key="1">
    <citation type="submission" date="2024-09" db="EMBL/GenBank/DDBJ databases">
        <authorList>
            <person name="Lee S.D."/>
        </authorList>
    </citation>
    <scope>NUCLEOTIDE SEQUENCE [LARGE SCALE GENOMIC DNA]</scope>
    <source>
        <strain evidence="3 4">N8-3</strain>
    </source>
</reference>
<dbReference type="SUPFAM" id="SSF54909">
    <property type="entry name" value="Dimeric alpha+beta barrel"/>
    <property type="match status" value="2"/>
</dbReference>
<comment type="caution">
    <text evidence="3">The sequence shown here is derived from an EMBL/GenBank/DDBJ whole genome shotgun (WGS) entry which is preliminary data.</text>
</comment>
<comment type="similarity">
    <text evidence="1">Belongs to the NipSnap family.</text>
</comment>
<sequence>MLIELRTLQLKIAAGPAVTDAFAAVLPSRTELSPLAGFFATEVGTLNQLIQLWPYENAAERESVLARAEKLPQWPPQIDEHVIEEEVRLLEPLPFAPPLEPGEFGAIYEIRTYTYGVGFMPEVIERWSEKLPERRKLSPFIGAYRTTTGRRNQLVHIWAYRDAAERQRIRAQAIETGAWPPNTHAEGMLLRQENILTIPAVFSPLR</sequence>
<dbReference type="InterPro" id="IPR051557">
    <property type="entry name" value="NipSnap_domain"/>
</dbReference>
<protein>
    <submittedName>
        <fullName evidence="3">NIPSNAP family protein</fullName>
    </submittedName>
</protein>
<feature type="domain" description="NIPSNAP" evidence="2">
    <location>
        <begin position="4"/>
        <end position="97"/>
    </location>
</feature>
<dbReference type="EMBL" id="JBHFAB010000034">
    <property type="protein sequence ID" value="MFC1421144.1"/>
    <property type="molecule type" value="Genomic_DNA"/>
</dbReference>
<evidence type="ECO:0000256" key="1">
    <source>
        <dbReference type="ARBA" id="ARBA00005291"/>
    </source>
</evidence>
<dbReference type="Gene3D" id="3.30.70.100">
    <property type="match status" value="2"/>
</dbReference>
<dbReference type="InterPro" id="IPR011008">
    <property type="entry name" value="Dimeric_a/b-barrel"/>
</dbReference>
<evidence type="ECO:0000259" key="2">
    <source>
        <dbReference type="Pfam" id="PF07978"/>
    </source>
</evidence>
<organism evidence="3 4">
    <name type="scientific">Streptacidiphilus cavernicola</name>
    <dbReference type="NCBI Taxonomy" id="3342716"/>
    <lineage>
        <taxon>Bacteria</taxon>
        <taxon>Bacillati</taxon>
        <taxon>Actinomycetota</taxon>
        <taxon>Actinomycetes</taxon>
        <taxon>Kitasatosporales</taxon>
        <taxon>Streptomycetaceae</taxon>
        <taxon>Streptacidiphilus</taxon>
    </lineage>
</organism>
<evidence type="ECO:0000313" key="3">
    <source>
        <dbReference type="EMBL" id="MFC1421144.1"/>
    </source>
</evidence>
<accession>A0ABV6W562</accession>
<evidence type="ECO:0000313" key="4">
    <source>
        <dbReference type="Proteomes" id="UP001592531"/>
    </source>
</evidence>
<name>A0ABV6W562_9ACTN</name>
<dbReference type="RefSeq" id="WP_380543785.1">
    <property type="nucleotide sequence ID" value="NZ_JBHFAB010000034.1"/>
</dbReference>
<dbReference type="InterPro" id="IPR012577">
    <property type="entry name" value="NIPSNAP"/>
</dbReference>
<dbReference type="PANTHER" id="PTHR21017:SF17">
    <property type="entry name" value="PROTEIN NIPSNAP"/>
    <property type="match status" value="1"/>
</dbReference>
<feature type="domain" description="NIPSNAP" evidence="2">
    <location>
        <begin position="108"/>
        <end position="204"/>
    </location>
</feature>
<gene>
    <name evidence="3" type="ORF">ACEZDE_31550</name>
</gene>
<dbReference type="Proteomes" id="UP001592531">
    <property type="component" value="Unassembled WGS sequence"/>
</dbReference>
<keyword evidence="4" id="KW-1185">Reference proteome</keyword>
<dbReference type="Pfam" id="PF07978">
    <property type="entry name" value="NIPSNAP"/>
    <property type="match status" value="2"/>
</dbReference>
<dbReference type="PANTHER" id="PTHR21017">
    <property type="entry name" value="NIPSNAP-RELATED"/>
    <property type="match status" value="1"/>
</dbReference>
<proteinExistence type="inferred from homology"/>